<evidence type="ECO:0000256" key="2">
    <source>
        <dbReference type="ARBA" id="ARBA00023002"/>
    </source>
</evidence>
<protein>
    <submittedName>
        <fullName evidence="5">Transketolase central region</fullName>
    </submittedName>
</protein>
<comment type="cofactor">
    <cofactor evidence="1">
        <name>thiamine diphosphate</name>
        <dbReference type="ChEBI" id="CHEBI:58937"/>
    </cofactor>
</comment>
<organism evidence="5 6">
    <name type="scientific">Candidatus Gottesmanbacteria bacterium GW2011_GWC2_39_8</name>
    <dbReference type="NCBI Taxonomy" id="1618450"/>
    <lineage>
        <taxon>Bacteria</taxon>
        <taxon>Candidatus Gottesmaniibacteriota</taxon>
    </lineage>
</organism>
<reference evidence="5 6" key="1">
    <citation type="journal article" date="2015" name="Nature">
        <title>rRNA introns, odd ribosomes, and small enigmatic genomes across a large radiation of phyla.</title>
        <authorList>
            <person name="Brown C.T."/>
            <person name="Hug L.A."/>
            <person name="Thomas B.C."/>
            <person name="Sharon I."/>
            <person name="Castelle C.J."/>
            <person name="Singh A."/>
            <person name="Wilkins M.J."/>
            <person name="Williams K.H."/>
            <person name="Banfield J.F."/>
        </authorList>
    </citation>
    <scope>NUCLEOTIDE SEQUENCE [LARGE SCALE GENOMIC DNA]</scope>
</reference>
<accession>A0A0G0PY89</accession>
<dbReference type="PANTHER" id="PTHR43257:SF2">
    <property type="entry name" value="PYRUVATE DEHYDROGENASE E1 COMPONENT SUBUNIT BETA"/>
    <property type="match status" value="1"/>
</dbReference>
<dbReference type="CDD" id="cd07036">
    <property type="entry name" value="TPP_PYR_E1-PDHc-beta_like"/>
    <property type="match status" value="1"/>
</dbReference>
<dbReference type="Pfam" id="PF02779">
    <property type="entry name" value="Transket_pyr"/>
    <property type="match status" value="1"/>
</dbReference>
<feature type="domain" description="Transketolase-like pyrimidine-binding" evidence="4">
    <location>
        <begin position="4"/>
        <end position="179"/>
    </location>
</feature>
<dbReference type="InterPro" id="IPR033248">
    <property type="entry name" value="Transketolase_C"/>
</dbReference>
<evidence type="ECO:0000313" key="6">
    <source>
        <dbReference type="Proteomes" id="UP000034539"/>
    </source>
</evidence>
<dbReference type="Gene3D" id="3.40.50.970">
    <property type="match status" value="1"/>
</dbReference>
<sequence length="325" mass="35421">MPETRYVRAINDALKEEMERDPKVFVAGEDVAIAGGSFSATRGLYEQFGKERVVDTPIAESSIVGLAIGAALTGLRPVVEIMFNDFVTCAMDQIVNQAAKIKYMFGGKPKLPLVIRMPAGAGMNAGPQHSQSLEAWFTHIPGLKVIMPSTVYDAKGLLKSAIRDDNPIIFIENKILYSLKGDVPEGDYTIPIGVGEIKREGRDVTIVATSQMVHKALKAAQTLSAEKIEAEVIDPRTLSPLDKNLIIDSVKKTGRLVIAYEAVKFCGYGAEIAAIVSEEAFRFLKAPIKRVAAPFTPIPFSKPLEQFYLPKDTDIIQAVKEVVAN</sequence>
<gene>
    <name evidence="5" type="ORF">UT63_C0107G0004</name>
</gene>
<dbReference type="Pfam" id="PF02780">
    <property type="entry name" value="Transketolase_C"/>
    <property type="match status" value="1"/>
</dbReference>
<dbReference type="Proteomes" id="UP000034539">
    <property type="component" value="Unassembled WGS sequence"/>
</dbReference>
<proteinExistence type="predicted"/>
<dbReference type="Gene3D" id="3.40.50.920">
    <property type="match status" value="1"/>
</dbReference>
<keyword evidence="2" id="KW-0560">Oxidoreductase</keyword>
<name>A0A0G0PY89_9BACT</name>
<evidence type="ECO:0000256" key="3">
    <source>
        <dbReference type="ARBA" id="ARBA00023052"/>
    </source>
</evidence>
<dbReference type="GO" id="GO:0016491">
    <property type="term" value="F:oxidoreductase activity"/>
    <property type="evidence" value="ECO:0007669"/>
    <property type="project" value="UniProtKB-KW"/>
</dbReference>
<dbReference type="SUPFAM" id="SSF52518">
    <property type="entry name" value="Thiamin diphosphate-binding fold (THDP-binding)"/>
    <property type="match status" value="1"/>
</dbReference>
<keyword evidence="3" id="KW-0786">Thiamine pyrophosphate</keyword>
<dbReference type="PANTHER" id="PTHR43257">
    <property type="entry name" value="PYRUVATE DEHYDROGENASE E1 COMPONENT BETA SUBUNIT"/>
    <property type="match status" value="1"/>
</dbReference>
<evidence type="ECO:0000259" key="4">
    <source>
        <dbReference type="SMART" id="SM00861"/>
    </source>
</evidence>
<dbReference type="SUPFAM" id="SSF52922">
    <property type="entry name" value="TK C-terminal domain-like"/>
    <property type="match status" value="1"/>
</dbReference>
<dbReference type="AlphaFoldDB" id="A0A0G0PY89"/>
<dbReference type="InterPro" id="IPR005475">
    <property type="entry name" value="Transketolase-like_Pyr-bd"/>
</dbReference>
<dbReference type="FunFam" id="3.40.50.920:FF:000001">
    <property type="entry name" value="Pyruvate dehydrogenase E1 beta subunit"/>
    <property type="match status" value="1"/>
</dbReference>
<dbReference type="NCBIfam" id="NF006667">
    <property type="entry name" value="PRK09212.1"/>
    <property type="match status" value="1"/>
</dbReference>
<dbReference type="InterPro" id="IPR009014">
    <property type="entry name" value="Transketo_C/PFOR_II"/>
</dbReference>
<dbReference type="SMART" id="SM00861">
    <property type="entry name" value="Transket_pyr"/>
    <property type="match status" value="1"/>
</dbReference>
<dbReference type="FunFam" id="3.40.50.970:FF:000001">
    <property type="entry name" value="Pyruvate dehydrogenase E1 beta subunit"/>
    <property type="match status" value="1"/>
</dbReference>
<dbReference type="PATRIC" id="fig|1618450.3.peg.1591"/>
<dbReference type="EMBL" id="LBXN01000107">
    <property type="protein sequence ID" value="KKR30076.1"/>
    <property type="molecule type" value="Genomic_DNA"/>
</dbReference>
<dbReference type="InterPro" id="IPR029061">
    <property type="entry name" value="THDP-binding"/>
</dbReference>
<evidence type="ECO:0000313" key="5">
    <source>
        <dbReference type="EMBL" id="KKR30076.1"/>
    </source>
</evidence>
<comment type="caution">
    <text evidence="5">The sequence shown here is derived from an EMBL/GenBank/DDBJ whole genome shotgun (WGS) entry which is preliminary data.</text>
</comment>
<evidence type="ECO:0000256" key="1">
    <source>
        <dbReference type="ARBA" id="ARBA00001964"/>
    </source>
</evidence>